<evidence type="ECO:0000313" key="1">
    <source>
        <dbReference type="EMBL" id="GMN20447.1"/>
    </source>
</evidence>
<name>A0AA87YS18_FICCA</name>
<dbReference type="EMBL" id="BTGU01007697">
    <property type="protein sequence ID" value="GMN20447.1"/>
    <property type="molecule type" value="Genomic_DNA"/>
</dbReference>
<protein>
    <submittedName>
        <fullName evidence="1">Uncharacterized protein</fullName>
    </submittedName>
</protein>
<reference evidence="1" key="1">
    <citation type="submission" date="2023-07" db="EMBL/GenBank/DDBJ databases">
        <title>draft genome sequence of fig (Ficus carica).</title>
        <authorList>
            <person name="Takahashi T."/>
            <person name="Nishimura K."/>
        </authorList>
    </citation>
    <scope>NUCLEOTIDE SEQUENCE</scope>
</reference>
<gene>
    <name evidence="1" type="ORF">TIFTF001_050032</name>
</gene>
<accession>A0AA87YS18</accession>
<organism evidence="1 2">
    <name type="scientific">Ficus carica</name>
    <name type="common">Common fig</name>
    <dbReference type="NCBI Taxonomy" id="3494"/>
    <lineage>
        <taxon>Eukaryota</taxon>
        <taxon>Viridiplantae</taxon>
        <taxon>Streptophyta</taxon>
        <taxon>Embryophyta</taxon>
        <taxon>Tracheophyta</taxon>
        <taxon>Spermatophyta</taxon>
        <taxon>Magnoliopsida</taxon>
        <taxon>eudicotyledons</taxon>
        <taxon>Gunneridae</taxon>
        <taxon>Pentapetalae</taxon>
        <taxon>rosids</taxon>
        <taxon>fabids</taxon>
        <taxon>Rosales</taxon>
        <taxon>Moraceae</taxon>
        <taxon>Ficeae</taxon>
        <taxon>Ficus</taxon>
    </lineage>
</organism>
<dbReference type="AlphaFoldDB" id="A0AA87YS18"/>
<keyword evidence="2" id="KW-1185">Reference proteome</keyword>
<evidence type="ECO:0000313" key="2">
    <source>
        <dbReference type="Proteomes" id="UP001187192"/>
    </source>
</evidence>
<proteinExistence type="predicted"/>
<sequence>MVALPHGWSTKSFTVRLNPMVEKTA</sequence>
<dbReference type="Proteomes" id="UP001187192">
    <property type="component" value="Unassembled WGS sequence"/>
</dbReference>
<comment type="caution">
    <text evidence="1">The sequence shown here is derived from an EMBL/GenBank/DDBJ whole genome shotgun (WGS) entry which is preliminary data.</text>
</comment>